<dbReference type="AlphaFoldDB" id="A0A833SI31"/>
<organism evidence="1 2">
    <name type="scientific">Phytophthora infestans</name>
    <name type="common">Potato late blight agent</name>
    <name type="synonym">Botrytis infestans</name>
    <dbReference type="NCBI Taxonomy" id="4787"/>
    <lineage>
        <taxon>Eukaryota</taxon>
        <taxon>Sar</taxon>
        <taxon>Stramenopiles</taxon>
        <taxon>Oomycota</taxon>
        <taxon>Peronosporomycetes</taxon>
        <taxon>Peronosporales</taxon>
        <taxon>Peronosporaceae</taxon>
        <taxon>Phytophthora</taxon>
    </lineage>
</organism>
<dbReference type="Proteomes" id="UP000602510">
    <property type="component" value="Unassembled WGS sequence"/>
</dbReference>
<reference evidence="1" key="1">
    <citation type="submission" date="2020-04" db="EMBL/GenBank/DDBJ databases">
        <title>Hybrid Assembly of Korean Phytophthora infestans isolates.</title>
        <authorList>
            <person name="Prokchorchik M."/>
            <person name="Lee Y."/>
            <person name="Seo J."/>
            <person name="Cho J.-H."/>
            <person name="Park Y.-E."/>
            <person name="Jang D.-C."/>
            <person name="Im J.-S."/>
            <person name="Choi J.-G."/>
            <person name="Park H.-J."/>
            <person name="Lee G.-B."/>
            <person name="Lee Y.-G."/>
            <person name="Hong S.-Y."/>
            <person name="Cho K."/>
            <person name="Sohn K.H."/>
        </authorList>
    </citation>
    <scope>NUCLEOTIDE SEQUENCE</scope>
    <source>
        <strain evidence="1">KR_1_A1</strain>
    </source>
</reference>
<evidence type="ECO:0000313" key="2">
    <source>
        <dbReference type="Proteomes" id="UP000602510"/>
    </source>
</evidence>
<dbReference type="EMBL" id="WSZM01000592">
    <property type="protein sequence ID" value="KAF4031299.1"/>
    <property type="molecule type" value="Genomic_DNA"/>
</dbReference>
<sequence length="120" mass="13450">MVMGEFRRSDLKLRRSMEEQKLEPDALAINAELNELLDDLDCTEDALLDDEVLDLPDLELLLPSSDLGDEELNSLLPDVMNEENSFTAIEFGEEKALAVSVDHSSVLTLEEQETELVARS</sequence>
<comment type="caution">
    <text evidence="1">The sequence shown here is derived from an EMBL/GenBank/DDBJ whole genome shotgun (WGS) entry which is preliminary data.</text>
</comment>
<evidence type="ECO:0000313" key="1">
    <source>
        <dbReference type="EMBL" id="KAF4031299.1"/>
    </source>
</evidence>
<accession>A0A833SI31</accession>
<gene>
    <name evidence="1" type="ORF">GN244_ATG16866</name>
</gene>
<proteinExistence type="predicted"/>
<name>A0A833SI31_PHYIN</name>
<protein>
    <submittedName>
        <fullName evidence="1">Uncharacterized protein</fullName>
    </submittedName>
</protein>
<keyword evidence="2" id="KW-1185">Reference proteome</keyword>